<evidence type="ECO:0000256" key="1">
    <source>
        <dbReference type="ARBA" id="ARBA00004127"/>
    </source>
</evidence>
<accession>A0A4R3K9S3</accession>
<evidence type="ECO:0000313" key="8">
    <source>
        <dbReference type="Proteomes" id="UP000295188"/>
    </source>
</evidence>
<gene>
    <name evidence="7" type="ORF">EDC37_106133</name>
</gene>
<comment type="caution">
    <text evidence="7">The sequence shown here is derived from an EMBL/GenBank/DDBJ whole genome shotgun (WGS) entry which is preliminary data.</text>
</comment>
<proteinExistence type="predicted"/>
<evidence type="ECO:0000256" key="4">
    <source>
        <dbReference type="ARBA" id="ARBA00023136"/>
    </source>
</evidence>
<name>A0A4R3K9S3_9FIRM</name>
<dbReference type="InterPro" id="IPR010652">
    <property type="entry name" value="DUF1232"/>
</dbReference>
<reference evidence="7 8" key="1">
    <citation type="submission" date="2019-03" db="EMBL/GenBank/DDBJ databases">
        <title>Genomic Encyclopedia of Type Strains, Phase IV (KMG-IV): sequencing the most valuable type-strain genomes for metagenomic binning, comparative biology and taxonomic classification.</title>
        <authorList>
            <person name="Goeker M."/>
        </authorList>
    </citation>
    <scope>NUCLEOTIDE SEQUENCE [LARGE SCALE GENOMIC DNA]</scope>
    <source>
        <strain evidence="7 8">DSM 20467</strain>
    </source>
</reference>
<dbReference type="AlphaFoldDB" id="A0A4R3K9S3"/>
<keyword evidence="3 5" id="KW-1133">Transmembrane helix</keyword>
<feature type="transmembrane region" description="Helical" evidence="5">
    <location>
        <begin position="60"/>
        <end position="81"/>
    </location>
</feature>
<keyword evidence="2 5" id="KW-0812">Transmembrane</keyword>
<evidence type="ECO:0000313" key="7">
    <source>
        <dbReference type="EMBL" id="TCS79717.1"/>
    </source>
</evidence>
<feature type="transmembrane region" description="Helical" evidence="5">
    <location>
        <begin position="38"/>
        <end position="54"/>
    </location>
</feature>
<evidence type="ECO:0000256" key="5">
    <source>
        <dbReference type="SAM" id="Phobius"/>
    </source>
</evidence>
<keyword evidence="8" id="KW-1185">Reference proteome</keyword>
<dbReference type="Pfam" id="PF06803">
    <property type="entry name" value="DUF1232"/>
    <property type="match status" value="1"/>
</dbReference>
<dbReference type="EMBL" id="SMAA01000006">
    <property type="protein sequence ID" value="TCS79717.1"/>
    <property type="molecule type" value="Genomic_DNA"/>
</dbReference>
<organism evidence="7 8">
    <name type="scientific">Pectinatus cerevisiiphilus</name>
    <dbReference type="NCBI Taxonomy" id="86956"/>
    <lineage>
        <taxon>Bacteria</taxon>
        <taxon>Bacillati</taxon>
        <taxon>Bacillota</taxon>
        <taxon>Negativicutes</taxon>
        <taxon>Selenomonadales</taxon>
        <taxon>Selenomonadaceae</taxon>
        <taxon>Pectinatus</taxon>
    </lineage>
</organism>
<dbReference type="GO" id="GO:0012505">
    <property type="term" value="C:endomembrane system"/>
    <property type="evidence" value="ECO:0007669"/>
    <property type="project" value="UniProtKB-SubCell"/>
</dbReference>
<protein>
    <submittedName>
        <fullName evidence="7">Uncharacterized protein DUF1232</fullName>
    </submittedName>
</protein>
<comment type="subcellular location">
    <subcellularLocation>
        <location evidence="1">Endomembrane system</location>
        <topology evidence="1">Multi-pass membrane protein</topology>
    </subcellularLocation>
</comment>
<evidence type="ECO:0000256" key="2">
    <source>
        <dbReference type="ARBA" id="ARBA00022692"/>
    </source>
</evidence>
<sequence>MLGRGKTRFPFIFKKCGYNLLVLLLAIFSKSTPKYQKGLILFVILYIVSPIDFIPDSIPIAGFLDDAVLGSAVLTVVIGLLPKDVKSTCCDKADLIIEKAPLILIVMAIIPIAVLVLIIISIGKLFS</sequence>
<keyword evidence="4 5" id="KW-0472">Membrane</keyword>
<dbReference type="RefSeq" id="WP_132548818.1">
    <property type="nucleotide sequence ID" value="NZ_SMAA01000006.1"/>
</dbReference>
<dbReference type="Proteomes" id="UP000295188">
    <property type="component" value="Unassembled WGS sequence"/>
</dbReference>
<evidence type="ECO:0000256" key="3">
    <source>
        <dbReference type="ARBA" id="ARBA00022989"/>
    </source>
</evidence>
<evidence type="ECO:0000259" key="6">
    <source>
        <dbReference type="Pfam" id="PF06803"/>
    </source>
</evidence>
<feature type="domain" description="DUF1232" evidence="6">
    <location>
        <begin position="37"/>
        <end position="69"/>
    </location>
</feature>
<feature type="transmembrane region" description="Helical" evidence="5">
    <location>
        <begin position="102"/>
        <end position="122"/>
    </location>
</feature>